<dbReference type="PANTHER" id="PTHR10578:SF67">
    <property type="entry name" value="PEROXISOMAL (S)-2-HYDROXYACID OXIDASE GLO3"/>
    <property type="match status" value="1"/>
</dbReference>
<dbReference type="GO" id="GO:0003973">
    <property type="term" value="F:(S)-2-hydroxy-acid oxidase activity"/>
    <property type="evidence" value="ECO:0007669"/>
    <property type="project" value="UniProtKB-EC"/>
</dbReference>
<feature type="domain" description="FMN hydroxy acid dehydrogenase" evidence="7">
    <location>
        <begin position="321"/>
        <end position="653"/>
    </location>
</feature>
<evidence type="ECO:0000313" key="8">
    <source>
        <dbReference type="EMBL" id="KAJ4839585.1"/>
    </source>
</evidence>
<dbReference type="InterPro" id="IPR037396">
    <property type="entry name" value="FMN_HAD"/>
</dbReference>
<evidence type="ECO:0000259" key="7">
    <source>
        <dbReference type="PROSITE" id="PS51349"/>
    </source>
</evidence>
<reference evidence="8" key="1">
    <citation type="submission" date="2022-02" db="EMBL/GenBank/DDBJ databases">
        <authorList>
            <person name="Henning P.M."/>
            <person name="McCubbin A.G."/>
            <person name="Shore J.S."/>
        </authorList>
    </citation>
    <scope>NUCLEOTIDE SEQUENCE</scope>
    <source>
        <strain evidence="8">F60SS</strain>
        <tissue evidence="8">Leaves</tissue>
    </source>
</reference>
<dbReference type="OrthoDB" id="25826at2759"/>
<evidence type="ECO:0000256" key="4">
    <source>
        <dbReference type="ARBA" id="ARBA00023002"/>
    </source>
</evidence>
<dbReference type="PANTHER" id="PTHR10578">
    <property type="entry name" value="S -2-HYDROXY-ACID OXIDASE-RELATED"/>
    <property type="match status" value="1"/>
</dbReference>
<comment type="caution">
    <text evidence="8">The sequence shown here is derived from an EMBL/GenBank/DDBJ whole genome shotgun (WGS) entry which is preliminary data.</text>
</comment>
<dbReference type="GO" id="GO:0005777">
    <property type="term" value="C:peroxisome"/>
    <property type="evidence" value="ECO:0007669"/>
    <property type="project" value="UniProtKB-SubCell"/>
</dbReference>
<comment type="cofactor">
    <cofactor evidence="1">
        <name>FMN</name>
        <dbReference type="ChEBI" id="CHEBI:58210"/>
    </cofactor>
</comment>
<name>A0A9Q0FZL5_9ROSI</name>
<dbReference type="InterPro" id="IPR013785">
    <property type="entry name" value="Aldolase_TIM"/>
</dbReference>
<dbReference type="GO" id="GO:0010181">
    <property type="term" value="F:FMN binding"/>
    <property type="evidence" value="ECO:0007669"/>
    <property type="project" value="InterPro"/>
</dbReference>
<dbReference type="CDD" id="cd02809">
    <property type="entry name" value="alpha_hydroxyacid_oxid_FMN"/>
    <property type="match status" value="2"/>
</dbReference>
<dbReference type="PROSITE" id="PS51349">
    <property type="entry name" value="FMN_HYDROXY_ACID_DH_2"/>
    <property type="match status" value="2"/>
</dbReference>
<protein>
    <recommendedName>
        <fullName evidence="3">(S)-2-hydroxy-acid oxidase</fullName>
        <ecNumber evidence="3">1.1.3.15</ecNumber>
    </recommendedName>
</protein>
<evidence type="ECO:0000256" key="1">
    <source>
        <dbReference type="ARBA" id="ARBA00001917"/>
    </source>
</evidence>
<keyword evidence="5" id="KW-0576">Peroxisome</keyword>
<comment type="similarity">
    <text evidence="6">Belongs to the FMN-dependent alpha-hydroxy acid dehydrogenase family.</text>
</comment>
<reference evidence="8" key="2">
    <citation type="journal article" date="2023" name="Plants (Basel)">
        <title>Annotation of the Turnera subulata (Passifloraceae) Draft Genome Reveals the S-Locus Evolved after the Divergence of Turneroideae from Passifloroideae in a Stepwise Manner.</title>
        <authorList>
            <person name="Henning P.M."/>
            <person name="Roalson E.H."/>
            <person name="Mir W."/>
            <person name="McCubbin A.G."/>
            <person name="Shore J.S."/>
        </authorList>
    </citation>
    <scope>NUCLEOTIDE SEQUENCE</scope>
    <source>
        <strain evidence="8">F60SS</strain>
    </source>
</reference>
<dbReference type="InterPro" id="IPR000262">
    <property type="entry name" value="FMN-dep_DH"/>
</dbReference>
<sequence>MAAEPVNVNEFQLLAKQVLPKMYYDFFAGGAEDEHTLKENVKAFQRIMLLPRILVDVSRIELSTTIFGYPASAPIMIAPTSAHKLAHPEGEVATARAAAACNTIMVVSTPATCSLEEVAACSNAVRMTVPQLKNFEGLISTKIVSDRNSSLQAAANANADPSLCWKDIGWLKSITSLPILIKGVLSHEDAIKAVEVGADGIIVSNHGGRQLDYTPATISVLEEVVHAVGGRVPVLLDGGVRRGTDVFKALALGAQAVLVGRPVIYGLAVKGEEGVRRVIEMLKDELELTMALAGCPSLKDITRNHLLQSGLCVVYNIPGETMASEPVNVSEFQELARQALPKMYYDFYAGGAEDQQTLKENVEAFSRIKFRPRVLVDVSKIDMSTTVLGHRISAPILIAPTAMHQLAHPQGEVATARAAAACNTIMVYRNRAVTAQLVHRAERNGYKAIVLTVDVPKLGRREADIKNKMVAPQLKNFEGLISTKVEADEGSNVAAFANSTFDPSLSWKDIAWLKSITNLPILIKGVLTREDALKAIEVGVAGIVVSNHGARQLDYSPATIDVLEEVVHAVGGKIPVLFDGGIRRGTDIFKALALGAQAVLIGRPVVFGLAAKGEYGVKRVLHMLKDELELTMALSGCPSLKDISRGHVKTAQDRIQSML</sequence>
<gene>
    <name evidence="8" type="ORF">Tsubulata_020223</name>
</gene>
<evidence type="ECO:0000313" key="9">
    <source>
        <dbReference type="Proteomes" id="UP001141552"/>
    </source>
</evidence>
<dbReference type="Gene3D" id="3.20.20.70">
    <property type="entry name" value="Aldolase class I"/>
    <property type="match status" value="3"/>
</dbReference>
<keyword evidence="9" id="KW-1185">Reference proteome</keyword>
<keyword evidence="4" id="KW-0560">Oxidoreductase</keyword>
<comment type="subcellular location">
    <subcellularLocation>
        <location evidence="2">Peroxisome</location>
    </subcellularLocation>
</comment>
<feature type="domain" description="FMN hydroxy acid dehydrogenase" evidence="7">
    <location>
        <begin position="1"/>
        <end position="311"/>
    </location>
</feature>
<proteinExistence type="inferred from homology"/>
<dbReference type="PROSITE" id="PS00557">
    <property type="entry name" value="FMN_HYDROXY_ACID_DH_1"/>
    <property type="match status" value="2"/>
</dbReference>
<dbReference type="EMBL" id="JAKUCV010003270">
    <property type="protein sequence ID" value="KAJ4839585.1"/>
    <property type="molecule type" value="Genomic_DNA"/>
</dbReference>
<dbReference type="AlphaFoldDB" id="A0A9Q0FZL5"/>
<evidence type="ECO:0000256" key="6">
    <source>
        <dbReference type="ARBA" id="ARBA00024042"/>
    </source>
</evidence>
<accession>A0A9Q0FZL5</accession>
<evidence type="ECO:0000256" key="3">
    <source>
        <dbReference type="ARBA" id="ARBA00013087"/>
    </source>
</evidence>
<evidence type="ECO:0000256" key="2">
    <source>
        <dbReference type="ARBA" id="ARBA00004275"/>
    </source>
</evidence>
<dbReference type="InterPro" id="IPR012133">
    <property type="entry name" value="Alpha-hydoxy_acid_DH_FMN"/>
</dbReference>
<evidence type="ECO:0000256" key="5">
    <source>
        <dbReference type="ARBA" id="ARBA00023140"/>
    </source>
</evidence>
<organism evidence="8 9">
    <name type="scientific">Turnera subulata</name>
    <dbReference type="NCBI Taxonomy" id="218843"/>
    <lineage>
        <taxon>Eukaryota</taxon>
        <taxon>Viridiplantae</taxon>
        <taxon>Streptophyta</taxon>
        <taxon>Embryophyta</taxon>
        <taxon>Tracheophyta</taxon>
        <taxon>Spermatophyta</taxon>
        <taxon>Magnoliopsida</taxon>
        <taxon>eudicotyledons</taxon>
        <taxon>Gunneridae</taxon>
        <taxon>Pentapetalae</taxon>
        <taxon>rosids</taxon>
        <taxon>fabids</taxon>
        <taxon>Malpighiales</taxon>
        <taxon>Passifloraceae</taxon>
        <taxon>Turnera</taxon>
    </lineage>
</organism>
<dbReference type="Pfam" id="PF01070">
    <property type="entry name" value="FMN_dh"/>
    <property type="match status" value="3"/>
</dbReference>
<dbReference type="InterPro" id="IPR008259">
    <property type="entry name" value="FMN_hydac_DH_AS"/>
</dbReference>
<dbReference type="Proteomes" id="UP001141552">
    <property type="component" value="Unassembled WGS sequence"/>
</dbReference>
<dbReference type="EC" id="1.1.3.15" evidence="3"/>
<dbReference type="SUPFAM" id="SSF51395">
    <property type="entry name" value="FMN-linked oxidoreductases"/>
    <property type="match status" value="2"/>
</dbReference>